<evidence type="ECO:0000313" key="6">
    <source>
        <dbReference type="Proteomes" id="UP000548867"/>
    </source>
</evidence>
<comment type="caution">
    <text evidence="5">The sequence shown here is derived from an EMBL/GenBank/DDBJ whole genome shotgun (WGS) entry which is preliminary data.</text>
</comment>
<keyword evidence="2 5" id="KW-0436">Ligase</keyword>
<evidence type="ECO:0000313" key="5">
    <source>
        <dbReference type="EMBL" id="MBB3956105.1"/>
    </source>
</evidence>
<dbReference type="PANTHER" id="PTHR43201">
    <property type="entry name" value="ACYL-COA SYNTHETASE"/>
    <property type="match status" value="1"/>
</dbReference>
<dbReference type="InterPro" id="IPR020845">
    <property type="entry name" value="AMP-binding_CS"/>
</dbReference>
<sequence length="512" mass="54294">MSLTLAAIAADKRETLALADERVAYSWNALDPVLNHAANALDGLPFTGERRVAVFAQNAAEVVIAYVACIEAGISSVPVSFHLTAAEAAYILKDSGAIAVLVGPETCEAGMAAAAEAGIDTVIGWRCTPCPGLIAWEDWIAAAPGTEPDASRAPMPHLHYTSGTTGRPKATETPPQYFPRVATLQALAETLRARVTPSPGLVVGPLYHTGPLGMARNVFAGGSVIVMGHFDAERALALIEQHRIAGSVMVPTHFQRMLALPAETRARYDVSSMKRLAHTGAACPRDVKKAMIDWFGPVLVEAYGGTEAGSTTFITSPEWLARPGSVGRALAPFETLIVDDNGAPLPPREVGQVYFRDTSGHGIIYRGDAEKTAAAHIAPGVFTLGEMGYVDEEGYLFITDRVSDMIVSGGVNIYPAEAEHVLLTHPKVGDVAVVSAPNTEMGEEARALVIPADPADPPTAEELNAFCRASLAGYKCPRGYEMVDDIGRTAMGKVNKKALRARFWPTDRTIGG</sequence>
<organism evidence="5 6">
    <name type="scientific">Novosphingobium sediminicola</name>
    <dbReference type="NCBI Taxonomy" id="563162"/>
    <lineage>
        <taxon>Bacteria</taxon>
        <taxon>Pseudomonadati</taxon>
        <taxon>Pseudomonadota</taxon>
        <taxon>Alphaproteobacteria</taxon>
        <taxon>Sphingomonadales</taxon>
        <taxon>Sphingomonadaceae</taxon>
        <taxon>Novosphingobium</taxon>
    </lineage>
</organism>
<dbReference type="AlphaFoldDB" id="A0A7W6CLT9"/>
<dbReference type="RefSeq" id="WP_183626989.1">
    <property type="nucleotide sequence ID" value="NZ_JACIDX010000011.1"/>
</dbReference>
<dbReference type="Pfam" id="PF00501">
    <property type="entry name" value="AMP-binding"/>
    <property type="match status" value="1"/>
</dbReference>
<dbReference type="PROSITE" id="PS00455">
    <property type="entry name" value="AMP_BINDING"/>
    <property type="match status" value="1"/>
</dbReference>
<feature type="domain" description="AMP-binding enzyme C-terminal" evidence="4">
    <location>
        <begin position="417"/>
        <end position="493"/>
    </location>
</feature>
<dbReference type="Pfam" id="PF13193">
    <property type="entry name" value="AMP-binding_C"/>
    <property type="match status" value="1"/>
</dbReference>
<evidence type="ECO:0000259" key="4">
    <source>
        <dbReference type="Pfam" id="PF13193"/>
    </source>
</evidence>
<comment type="similarity">
    <text evidence="1">Belongs to the ATP-dependent AMP-binding enzyme family.</text>
</comment>
<dbReference type="InterPro" id="IPR042099">
    <property type="entry name" value="ANL_N_sf"/>
</dbReference>
<proteinExistence type="inferred from homology"/>
<dbReference type="InterPro" id="IPR000873">
    <property type="entry name" value="AMP-dep_synth/lig_dom"/>
</dbReference>
<feature type="domain" description="AMP-dependent synthetase/ligase" evidence="3">
    <location>
        <begin position="9"/>
        <end position="357"/>
    </location>
</feature>
<accession>A0A7W6CLT9</accession>
<dbReference type="Gene3D" id="3.40.50.12780">
    <property type="entry name" value="N-terminal domain of ligase-like"/>
    <property type="match status" value="1"/>
</dbReference>
<keyword evidence="6" id="KW-1185">Reference proteome</keyword>
<dbReference type="InterPro" id="IPR025110">
    <property type="entry name" value="AMP-bd_C"/>
</dbReference>
<protein>
    <submittedName>
        <fullName evidence="5">Acyl-CoA synthetase (AMP-forming)/AMP-acid ligase II</fullName>
    </submittedName>
</protein>
<dbReference type="GO" id="GO:0031956">
    <property type="term" value="F:medium-chain fatty acid-CoA ligase activity"/>
    <property type="evidence" value="ECO:0007669"/>
    <property type="project" value="TreeGrafter"/>
</dbReference>
<evidence type="ECO:0000256" key="1">
    <source>
        <dbReference type="ARBA" id="ARBA00006432"/>
    </source>
</evidence>
<evidence type="ECO:0000259" key="3">
    <source>
        <dbReference type="Pfam" id="PF00501"/>
    </source>
</evidence>
<gene>
    <name evidence="5" type="ORF">GGR38_003062</name>
</gene>
<name>A0A7W6CLT9_9SPHN</name>
<dbReference type="GO" id="GO:0006631">
    <property type="term" value="P:fatty acid metabolic process"/>
    <property type="evidence" value="ECO:0007669"/>
    <property type="project" value="TreeGrafter"/>
</dbReference>
<reference evidence="5 6" key="1">
    <citation type="submission" date="2020-08" db="EMBL/GenBank/DDBJ databases">
        <title>Genomic Encyclopedia of Type Strains, Phase IV (KMG-IV): sequencing the most valuable type-strain genomes for metagenomic binning, comparative biology and taxonomic classification.</title>
        <authorList>
            <person name="Goeker M."/>
        </authorList>
    </citation>
    <scope>NUCLEOTIDE SEQUENCE [LARGE SCALE GENOMIC DNA]</scope>
    <source>
        <strain evidence="5 6">DSM 27057</strain>
    </source>
</reference>
<dbReference type="Gene3D" id="3.30.300.30">
    <property type="match status" value="1"/>
</dbReference>
<dbReference type="EMBL" id="JACIDX010000011">
    <property type="protein sequence ID" value="MBB3956105.1"/>
    <property type="molecule type" value="Genomic_DNA"/>
</dbReference>
<dbReference type="Proteomes" id="UP000548867">
    <property type="component" value="Unassembled WGS sequence"/>
</dbReference>
<evidence type="ECO:0000256" key="2">
    <source>
        <dbReference type="ARBA" id="ARBA00022598"/>
    </source>
</evidence>
<dbReference type="SUPFAM" id="SSF56801">
    <property type="entry name" value="Acetyl-CoA synthetase-like"/>
    <property type="match status" value="1"/>
</dbReference>
<dbReference type="InterPro" id="IPR045851">
    <property type="entry name" value="AMP-bd_C_sf"/>
</dbReference>
<dbReference type="PANTHER" id="PTHR43201:SF5">
    <property type="entry name" value="MEDIUM-CHAIN ACYL-COA LIGASE ACSF2, MITOCHONDRIAL"/>
    <property type="match status" value="1"/>
</dbReference>